<dbReference type="PIRSF" id="PIRSF006648">
    <property type="entry name" value="DrrB"/>
    <property type="match status" value="1"/>
</dbReference>
<evidence type="ECO:0000259" key="7">
    <source>
        <dbReference type="PROSITE" id="PS51012"/>
    </source>
</evidence>
<evidence type="ECO:0000256" key="6">
    <source>
        <dbReference type="RuleBase" id="RU361157"/>
    </source>
</evidence>
<dbReference type="InterPro" id="IPR000412">
    <property type="entry name" value="ABC_2_transport"/>
</dbReference>
<dbReference type="PANTHER" id="PTHR43027:SF2">
    <property type="entry name" value="TRANSPORT PERMEASE PROTEIN"/>
    <property type="match status" value="1"/>
</dbReference>
<evidence type="ECO:0000256" key="3">
    <source>
        <dbReference type="ARBA" id="ARBA00022989"/>
    </source>
</evidence>
<feature type="transmembrane region" description="Helical" evidence="6">
    <location>
        <begin position="61"/>
        <end position="80"/>
    </location>
</feature>
<comment type="subcellular location">
    <subcellularLocation>
        <location evidence="6">Cell membrane</location>
        <topology evidence="6">Multi-pass membrane protein</topology>
    </subcellularLocation>
    <subcellularLocation>
        <location evidence="1">Membrane</location>
        <topology evidence="1">Multi-pass membrane protein</topology>
    </subcellularLocation>
</comment>
<name>A0ABT1JN08_ACTCY</name>
<dbReference type="PROSITE" id="PS51012">
    <property type="entry name" value="ABC_TM2"/>
    <property type="match status" value="1"/>
</dbReference>
<feature type="transmembrane region" description="Helical" evidence="6">
    <location>
        <begin position="143"/>
        <end position="164"/>
    </location>
</feature>
<comment type="similarity">
    <text evidence="6">Belongs to the ABC-2 integral membrane protein family.</text>
</comment>
<evidence type="ECO:0000313" key="8">
    <source>
        <dbReference type="EMBL" id="MCP2333903.1"/>
    </source>
</evidence>
<dbReference type="InterPro" id="IPR047817">
    <property type="entry name" value="ABC2_TM_bact-type"/>
</dbReference>
<keyword evidence="3 6" id="KW-1133">Transmembrane helix</keyword>
<dbReference type="Pfam" id="PF01061">
    <property type="entry name" value="ABC2_membrane"/>
    <property type="match status" value="1"/>
</dbReference>
<accession>A0ABT1JN08</accession>
<feature type="transmembrane region" description="Helical" evidence="6">
    <location>
        <begin position="171"/>
        <end position="191"/>
    </location>
</feature>
<dbReference type="Proteomes" id="UP000791080">
    <property type="component" value="Unassembled WGS sequence"/>
</dbReference>
<gene>
    <name evidence="8" type="ORF">G443_004173</name>
</gene>
<dbReference type="EMBL" id="AUBJ02000001">
    <property type="protein sequence ID" value="MCP2333903.1"/>
    <property type="molecule type" value="Genomic_DNA"/>
</dbReference>
<feature type="transmembrane region" description="Helical" evidence="6">
    <location>
        <begin position="230"/>
        <end position="248"/>
    </location>
</feature>
<dbReference type="InterPro" id="IPR013525">
    <property type="entry name" value="ABC2_TM"/>
</dbReference>
<keyword evidence="4 6" id="KW-0472">Membrane</keyword>
<feature type="transmembrane region" description="Helical" evidence="6">
    <location>
        <begin position="21"/>
        <end position="41"/>
    </location>
</feature>
<protein>
    <recommendedName>
        <fullName evidence="6">Transport permease protein</fullName>
    </recommendedName>
</protein>
<feature type="transmembrane region" description="Helical" evidence="6">
    <location>
        <begin position="104"/>
        <end position="131"/>
    </location>
</feature>
<dbReference type="RefSeq" id="WP_051313993.1">
    <property type="nucleotide sequence ID" value="NZ_AUBJ02000001.1"/>
</dbReference>
<proteinExistence type="inferred from homology"/>
<keyword evidence="2 6" id="KW-0812">Transmembrane</keyword>
<keyword evidence="6" id="KW-0813">Transport</keyword>
<evidence type="ECO:0000256" key="4">
    <source>
        <dbReference type="ARBA" id="ARBA00023136"/>
    </source>
</evidence>
<evidence type="ECO:0000256" key="1">
    <source>
        <dbReference type="ARBA" id="ARBA00004141"/>
    </source>
</evidence>
<evidence type="ECO:0000256" key="2">
    <source>
        <dbReference type="ARBA" id="ARBA00022692"/>
    </source>
</evidence>
<evidence type="ECO:0000256" key="5">
    <source>
        <dbReference type="ARBA" id="ARBA00023251"/>
    </source>
</evidence>
<dbReference type="InterPro" id="IPR052902">
    <property type="entry name" value="ABC-2_transporter"/>
</dbReference>
<keyword evidence="9" id="KW-1185">Reference proteome</keyword>
<dbReference type="PANTHER" id="PTHR43027">
    <property type="entry name" value="DOXORUBICIN RESISTANCE ABC TRANSPORTER PERMEASE PROTEIN DRRC-RELATED"/>
    <property type="match status" value="1"/>
</dbReference>
<evidence type="ECO:0000313" key="9">
    <source>
        <dbReference type="Proteomes" id="UP000791080"/>
    </source>
</evidence>
<feature type="domain" description="ABC transmembrane type-2" evidence="7">
    <location>
        <begin position="24"/>
        <end position="251"/>
    </location>
</feature>
<keyword evidence="5" id="KW-0046">Antibiotic resistance</keyword>
<organism evidence="8 9">
    <name type="scientific">Actinoalloteichus caeruleus DSM 43889</name>
    <dbReference type="NCBI Taxonomy" id="1120930"/>
    <lineage>
        <taxon>Bacteria</taxon>
        <taxon>Bacillati</taxon>
        <taxon>Actinomycetota</taxon>
        <taxon>Actinomycetes</taxon>
        <taxon>Pseudonocardiales</taxon>
        <taxon>Pseudonocardiaceae</taxon>
        <taxon>Actinoalloteichus</taxon>
        <taxon>Actinoalloteichus cyanogriseus</taxon>
    </lineage>
</organism>
<reference evidence="8 9" key="2">
    <citation type="submission" date="2022-06" db="EMBL/GenBank/DDBJ databases">
        <title>Genomic Encyclopedia of Type Strains, Phase I: the one thousand microbial genomes (KMG-I) project.</title>
        <authorList>
            <person name="Kyrpides N."/>
        </authorList>
    </citation>
    <scope>NUCLEOTIDE SEQUENCE [LARGE SCALE GENOMIC DNA]</scope>
    <source>
        <strain evidence="8 9">DSM 43889</strain>
    </source>
</reference>
<keyword evidence="6" id="KW-1003">Cell membrane</keyword>
<sequence>MNRVLRATGRMTRMELRLLRRDWALLFFGIGFPVVLLLLFANLPDMMDPIPGLDGLRAFDVVMAPIALSIALLIISLQLMPQQIVTVRERGILRRLSTTPAPRVGLLVANFAIGALISVLAVVAVLVGGALVHGLAPPRSLPAFLLVYLCAMVTTLSITMLIAGISRTANIANGIGSILLVPMMFLSGAMVPREDLPELVRQIGDLTPVGAVTQALRASWAGEALSLQPFLVMGVTVLLIWPIAIRFFRWE</sequence>
<comment type="caution">
    <text evidence="8">The sequence shown here is derived from an EMBL/GenBank/DDBJ whole genome shotgun (WGS) entry which is preliminary data.</text>
</comment>
<reference evidence="8 9" key="1">
    <citation type="submission" date="2013-07" db="EMBL/GenBank/DDBJ databases">
        <authorList>
            <consortium name="DOE Joint Genome Institute"/>
            <person name="Reeve W."/>
            <person name="Huntemann M."/>
            <person name="Han J."/>
            <person name="Chen A."/>
            <person name="Kyrpides N."/>
            <person name="Mavromatis K."/>
            <person name="Markowitz V."/>
            <person name="Palaniappan K."/>
            <person name="Ivanova N."/>
            <person name="Schaumberg A."/>
            <person name="Pati A."/>
            <person name="Liolios K."/>
            <person name="Nordberg H.P."/>
            <person name="Cantor M.N."/>
            <person name="Hua S.X."/>
            <person name="Woyke T."/>
        </authorList>
    </citation>
    <scope>NUCLEOTIDE SEQUENCE [LARGE SCALE GENOMIC DNA]</scope>
    <source>
        <strain evidence="8 9">DSM 43889</strain>
    </source>
</reference>